<organism evidence="3">
    <name type="scientific">uncultured Sporomusa sp</name>
    <dbReference type="NCBI Taxonomy" id="307249"/>
    <lineage>
        <taxon>Bacteria</taxon>
        <taxon>Bacillati</taxon>
        <taxon>Bacillota</taxon>
        <taxon>Negativicutes</taxon>
        <taxon>Selenomonadales</taxon>
        <taxon>Sporomusaceae</taxon>
        <taxon>Sporomusa</taxon>
        <taxon>environmental samples</taxon>
    </lineage>
</organism>
<proteinExistence type="predicted"/>
<accession>A0A212LSM6</accession>
<gene>
    <name evidence="3" type="primary">feoA</name>
    <name evidence="3" type="ORF">KL86SPO_30736</name>
</gene>
<dbReference type="GO" id="GO:0046914">
    <property type="term" value="F:transition metal ion binding"/>
    <property type="evidence" value="ECO:0007669"/>
    <property type="project" value="InterPro"/>
</dbReference>
<dbReference type="InterPro" id="IPR008988">
    <property type="entry name" value="Transcriptional_repressor_C"/>
</dbReference>
<dbReference type="Gene3D" id="2.30.30.90">
    <property type="match status" value="1"/>
</dbReference>
<dbReference type="SMART" id="SM00899">
    <property type="entry name" value="FeoA"/>
    <property type="match status" value="1"/>
</dbReference>
<dbReference type="SUPFAM" id="SSF50037">
    <property type="entry name" value="C-terminal domain of transcriptional repressors"/>
    <property type="match status" value="1"/>
</dbReference>
<protein>
    <submittedName>
        <fullName evidence="3">Fe2+ transport system protein A</fullName>
    </submittedName>
</protein>
<feature type="domain" description="Ferrous iron transporter FeoA-like" evidence="2">
    <location>
        <begin position="4"/>
        <end position="74"/>
    </location>
</feature>
<sequence>MTEQSVTALKAGEKARIVAITGQDVRTLRKLTVFGLLPGVEIEMVQTSPVYVLRIGNTELALDYEAAVGLAVVSCRQDKKEK</sequence>
<dbReference type="AlphaFoldDB" id="A0A212LSM6"/>
<evidence type="ECO:0000256" key="1">
    <source>
        <dbReference type="ARBA" id="ARBA00023004"/>
    </source>
</evidence>
<evidence type="ECO:0000313" key="3">
    <source>
        <dbReference type="EMBL" id="SCM80558.1"/>
    </source>
</evidence>
<dbReference type="EMBL" id="FMJE01000003">
    <property type="protein sequence ID" value="SCM80558.1"/>
    <property type="molecule type" value="Genomic_DNA"/>
</dbReference>
<keyword evidence="1" id="KW-0408">Iron</keyword>
<reference evidence="3" key="1">
    <citation type="submission" date="2016-08" db="EMBL/GenBank/DDBJ databases">
        <authorList>
            <person name="Seilhamer J.J."/>
        </authorList>
    </citation>
    <scope>NUCLEOTIDE SEQUENCE</scope>
    <source>
        <strain evidence="3">86</strain>
    </source>
</reference>
<dbReference type="InterPro" id="IPR007167">
    <property type="entry name" value="Fe-transptr_FeoA-like"/>
</dbReference>
<dbReference type="InterPro" id="IPR038157">
    <property type="entry name" value="FeoA_core_dom"/>
</dbReference>
<name>A0A212LSM6_9FIRM</name>
<dbReference type="Pfam" id="PF04023">
    <property type="entry name" value="FeoA"/>
    <property type="match status" value="1"/>
</dbReference>
<dbReference type="RefSeq" id="WP_075754878.1">
    <property type="nucleotide sequence ID" value="NZ_LT608335.1"/>
</dbReference>
<evidence type="ECO:0000259" key="2">
    <source>
        <dbReference type="SMART" id="SM00899"/>
    </source>
</evidence>